<dbReference type="WBParaSite" id="ALUE_0000748501-mRNA-1">
    <property type="protein sequence ID" value="ALUE_0000748501-mRNA-1"/>
    <property type="gene ID" value="ALUE_0000748501"/>
</dbReference>
<dbReference type="Proteomes" id="UP000036681">
    <property type="component" value="Unplaced"/>
</dbReference>
<dbReference type="Gene3D" id="3.90.1200.10">
    <property type="match status" value="1"/>
</dbReference>
<keyword evidence="2" id="KW-1208">Phospholipid metabolism</keyword>
<sequence>MQHCQESFDTVPVAVNSNHSEYKNLKELFSQPPSTAAVLERTRELCATYLGGIWETLRTDQIMLKVQEGGLNNFNFVVRLPDDVQTVENEPRSALLRIYCNMDADEVTVETAIVALLSQRSLGPHLLGIFPGGRLEQFIPSRILTNKEFCNPHVAYEVGRILAHVHSLDMPITRRPRLIDIVEGLIERLRRTERWTKAYKMHTTLAKVDAALCPERITVDLFAEELELVKKCFKKSGSPIVFSNNDVHEGNLLLRDGVEVTDKGLRGRKDADPLVLIDYEYASYYYRGFDLCHYCVECCQDNTNKNWPYYNIMQRQWPTEQHQRMYIGGYLDKADEIAKAEGGKRPRCVADLPLDREAAIQRLLKEIRQFAACPQLLWAIWSFRQAEEFPSEYDFFEYGFDRMAMYYSWKPEMIRYLNDCTF</sequence>
<protein>
    <submittedName>
        <fullName evidence="5">Choline/ethanolamine kinase</fullName>
    </submittedName>
</protein>
<dbReference type="GO" id="GO:0005737">
    <property type="term" value="C:cytoplasm"/>
    <property type="evidence" value="ECO:0007669"/>
    <property type="project" value="TreeGrafter"/>
</dbReference>
<name>A0A0M3HWG9_ASCLU</name>
<dbReference type="Pfam" id="PF01633">
    <property type="entry name" value="Choline_kinase"/>
    <property type="match status" value="1"/>
</dbReference>
<reference evidence="5" key="1">
    <citation type="submission" date="2017-02" db="UniProtKB">
        <authorList>
            <consortium name="WormBaseParasite"/>
        </authorList>
    </citation>
    <scope>IDENTIFICATION</scope>
</reference>
<accession>A0A0M3HWG9</accession>
<proteinExistence type="inferred from homology"/>
<dbReference type="SUPFAM" id="SSF56112">
    <property type="entry name" value="Protein kinase-like (PK-like)"/>
    <property type="match status" value="1"/>
</dbReference>
<dbReference type="AlphaFoldDB" id="A0A0M3HWG9"/>
<dbReference type="GO" id="GO:0004305">
    <property type="term" value="F:ethanolamine kinase activity"/>
    <property type="evidence" value="ECO:0007669"/>
    <property type="project" value="TreeGrafter"/>
</dbReference>
<evidence type="ECO:0000256" key="2">
    <source>
        <dbReference type="ARBA" id="ARBA00023264"/>
    </source>
</evidence>
<keyword evidence="1" id="KW-0443">Lipid metabolism</keyword>
<dbReference type="InterPro" id="IPR011009">
    <property type="entry name" value="Kinase-like_dom_sf"/>
</dbReference>
<evidence type="ECO:0000256" key="3">
    <source>
        <dbReference type="ARBA" id="ARBA00038211"/>
    </source>
</evidence>
<keyword evidence="1" id="KW-0594">Phospholipid biosynthesis</keyword>
<comment type="similarity">
    <text evidence="3">Belongs to the choline/ethanolamine kinase family.</text>
</comment>
<keyword evidence="1" id="KW-0444">Lipid biosynthesis</keyword>
<keyword evidence="4" id="KW-1185">Reference proteome</keyword>
<organism evidence="4 5">
    <name type="scientific">Ascaris lumbricoides</name>
    <name type="common">Giant roundworm</name>
    <dbReference type="NCBI Taxonomy" id="6252"/>
    <lineage>
        <taxon>Eukaryota</taxon>
        <taxon>Metazoa</taxon>
        <taxon>Ecdysozoa</taxon>
        <taxon>Nematoda</taxon>
        <taxon>Chromadorea</taxon>
        <taxon>Rhabditida</taxon>
        <taxon>Spirurina</taxon>
        <taxon>Ascaridomorpha</taxon>
        <taxon>Ascaridoidea</taxon>
        <taxon>Ascarididae</taxon>
        <taxon>Ascaris</taxon>
    </lineage>
</organism>
<dbReference type="GO" id="GO:0006646">
    <property type="term" value="P:phosphatidylethanolamine biosynthetic process"/>
    <property type="evidence" value="ECO:0007669"/>
    <property type="project" value="TreeGrafter"/>
</dbReference>
<evidence type="ECO:0000256" key="1">
    <source>
        <dbReference type="ARBA" id="ARBA00023209"/>
    </source>
</evidence>
<evidence type="ECO:0000313" key="5">
    <source>
        <dbReference type="WBParaSite" id="ALUE_0000748501-mRNA-1"/>
    </source>
</evidence>
<dbReference type="Gene3D" id="3.30.200.20">
    <property type="entry name" value="Phosphorylase Kinase, domain 1"/>
    <property type="match status" value="1"/>
</dbReference>
<dbReference type="PANTHER" id="PTHR22603">
    <property type="entry name" value="CHOLINE/ETHANOALAMINE KINASE"/>
    <property type="match status" value="1"/>
</dbReference>
<dbReference type="GO" id="GO:0004103">
    <property type="term" value="F:choline kinase activity"/>
    <property type="evidence" value="ECO:0007669"/>
    <property type="project" value="TreeGrafter"/>
</dbReference>
<dbReference type="PANTHER" id="PTHR22603:SF93">
    <property type="entry name" value="RE24176P"/>
    <property type="match status" value="1"/>
</dbReference>
<evidence type="ECO:0000313" key="4">
    <source>
        <dbReference type="Proteomes" id="UP000036681"/>
    </source>
</evidence>